<dbReference type="PANTHER" id="PTHR23282:SF101">
    <property type="entry name" value="MAM DOMAIN-CONTAINING PROTEIN"/>
    <property type="match status" value="1"/>
</dbReference>
<dbReference type="OrthoDB" id="412155at2759"/>
<dbReference type="PROSITE" id="PS50060">
    <property type="entry name" value="MAM_2"/>
    <property type="match status" value="2"/>
</dbReference>
<dbReference type="InterPro" id="IPR000998">
    <property type="entry name" value="MAM_dom"/>
</dbReference>
<dbReference type="InterPro" id="IPR051560">
    <property type="entry name" value="MAM_domain-containing"/>
</dbReference>
<dbReference type="Gene3D" id="2.60.120.200">
    <property type="match status" value="2"/>
</dbReference>
<sequence>MDERQNVVSLLYLSFTMLFFGTFNVTGLNENIFVTNSSIISCAANTTIKIVDLNVDEYPTTCSEYKQCYLTEEQKNSIKRGCNKEKSCSISMIIPSSCLFNDYGHVTISYSCTGTVNYSCTFENEWRGWFIYGFGRYEWTFQHGHTPVADTGPDRDHTTASTSGHYFYTKSSSGSRLNDDTDLISPLILPSPKQCLTFWYHMYGRHINTLKVFQNNSKYNIELWNKSNDQGNMWNVQSLALQSIGSYIIIFKAIRGDGYEGDIAIDDIFIDNTDCNVNKASRFDCNFEVDFCEWKPETKPTYSWRIFSGKTSSDSTGPDVDHTIGSDQTRTALSVKHRMNGALLYLDEFSRTFYYYLLLLLGFKAGGHYIYLEASNVQKGATSMLISDTIYPVDDVCFTFWYHMYGVNMGTLNVYTKSRNITRKHWSRSGNQGNSWNYANFDITSSQPYTIIFEGICGEYFGSDIALDDIIVLQRSCAGLIDYRQSCHKTDESISLTGCSKYYLQLNRTRFVFDREFDNCAAVYQDVQASTRSICNDMNNSDVCTFNLSEVIRKDPKCFQSNRLLVEYNCEERVPDDTHRANVPQDIGMYMKCGLCRKPKENQKNKSVTAGNQSESSVGFTAGNLSESLAGVTVRIQSVSLAGVTTDIQSESLAGVTAHTNNSSNQCIQLKTEHDAIYCQSEEGTYDISGCNRHKEADGNIYSHTVDVVYDSTTLKRNDDDQEDKYDHFIGQKTEDLYDTSMPT</sequence>
<dbReference type="AlphaFoldDB" id="A0A6J8BZM3"/>
<feature type="domain" description="MAM" evidence="2">
    <location>
        <begin position="118"/>
        <end position="277"/>
    </location>
</feature>
<dbReference type="Pfam" id="PF00629">
    <property type="entry name" value="MAM"/>
    <property type="match status" value="2"/>
</dbReference>
<dbReference type="SMART" id="SM00137">
    <property type="entry name" value="MAM"/>
    <property type="match status" value="2"/>
</dbReference>
<keyword evidence="1" id="KW-0812">Transmembrane</keyword>
<dbReference type="SUPFAM" id="SSF49899">
    <property type="entry name" value="Concanavalin A-like lectins/glucanases"/>
    <property type="match status" value="2"/>
</dbReference>
<gene>
    <name evidence="3" type="ORF">MCOR_24697</name>
</gene>
<dbReference type="Proteomes" id="UP000507470">
    <property type="component" value="Unassembled WGS sequence"/>
</dbReference>
<protein>
    <recommendedName>
        <fullName evidence="2">MAM domain-containing protein</fullName>
    </recommendedName>
</protein>
<reference evidence="3 4" key="1">
    <citation type="submission" date="2020-06" db="EMBL/GenBank/DDBJ databases">
        <authorList>
            <person name="Li R."/>
            <person name="Bekaert M."/>
        </authorList>
    </citation>
    <scope>NUCLEOTIDE SEQUENCE [LARGE SCALE GENOMIC DNA]</scope>
    <source>
        <strain evidence="4">wild</strain>
    </source>
</reference>
<proteinExistence type="predicted"/>
<dbReference type="EMBL" id="CACVKT020004349">
    <property type="protein sequence ID" value="CAC5389538.1"/>
    <property type="molecule type" value="Genomic_DNA"/>
</dbReference>
<feature type="transmembrane region" description="Helical" evidence="1">
    <location>
        <begin position="7"/>
        <end position="28"/>
    </location>
</feature>
<keyword evidence="4" id="KW-1185">Reference proteome</keyword>
<dbReference type="PANTHER" id="PTHR23282">
    <property type="entry name" value="APICAL ENDOSOMAL GLYCOPROTEIN PRECURSOR"/>
    <property type="match status" value="1"/>
</dbReference>
<dbReference type="GO" id="GO:0016020">
    <property type="term" value="C:membrane"/>
    <property type="evidence" value="ECO:0007669"/>
    <property type="project" value="InterPro"/>
</dbReference>
<keyword evidence="1" id="KW-1133">Transmembrane helix</keyword>
<name>A0A6J8BZM3_MYTCO</name>
<dbReference type="CDD" id="cd06263">
    <property type="entry name" value="MAM"/>
    <property type="match status" value="2"/>
</dbReference>
<dbReference type="InterPro" id="IPR013320">
    <property type="entry name" value="ConA-like_dom_sf"/>
</dbReference>
<evidence type="ECO:0000259" key="2">
    <source>
        <dbReference type="PROSITE" id="PS50060"/>
    </source>
</evidence>
<evidence type="ECO:0000256" key="1">
    <source>
        <dbReference type="SAM" id="Phobius"/>
    </source>
</evidence>
<evidence type="ECO:0000313" key="3">
    <source>
        <dbReference type="EMBL" id="CAC5389538.1"/>
    </source>
</evidence>
<accession>A0A6J8BZM3</accession>
<dbReference type="PROSITE" id="PS00740">
    <property type="entry name" value="MAM_1"/>
    <property type="match status" value="1"/>
</dbReference>
<organism evidence="3 4">
    <name type="scientific">Mytilus coruscus</name>
    <name type="common">Sea mussel</name>
    <dbReference type="NCBI Taxonomy" id="42192"/>
    <lineage>
        <taxon>Eukaryota</taxon>
        <taxon>Metazoa</taxon>
        <taxon>Spiralia</taxon>
        <taxon>Lophotrochozoa</taxon>
        <taxon>Mollusca</taxon>
        <taxon>Bivalvia</taxon>
        <taxon>Autobranchia</taxon>
        <taxon>Pteriomorphia</taxon>
        <taxon>Mytilida</taxon>
        <taxon>Mytiloidea</taxon>
        <taxon>Mytilidae</taxon>
        <taxon>Mytilinae</taxon>
        <taxon>Mytilus</taxon>
    </lineage>
</organism>
<feature type="domain" description="MAM" evidence="2">
    <location>
        <begin position="283"/>
        <end position="479"/>
    </location>
</feature>
<keyword evidence="1" id="KW-0472">Membrane</keyword>
<evidence type="ECO:0000313" key="4">
    <source>
        <dbReference type="Proteomes" id="UP000507470"/>
    </source>
</evidence>